<dbReference type="Pfam" id="PF21728">
    <property type="entry name" value="PADR1_N"/>
    <property type="match status" value="1"/>
</dbReference>
<gene>
    <name evidence="3" type="ORF">A2U01_0030908</name>
</gene>
<accession>A0A392PDV7</accession>
<comment type="caution">
    <text evidence="3">The sequence shown here is derived from an EMBL/GenBank/DDBJ whole genome shotgun (WGS) entry which is preliminary data.</text>
</comment>
<organism evidence="3 4">
    <name type="scientific">Trifolium medium</name>
    <dbReference type="NCBI Taxonomy" id="97028"/>
    <lineage>
        <taxon>Eukaryota</taxon>
        <taxon>Viridiplantae</taxon>
        <taxon>Streptophyta</taxon>
        <taxon>Embryophyta</taxon>
        <taxon>Tracheophyta</taxon>
        <taxon>Spermatophyta</taxon>
        <taxon>Magnoliopsida</taxon>
        <taxon>eudicotyledons</taxon>
        <taxon>Gunneridae</taxon>
        <taxon>Pentapetalae</taxon>
        <taxon>rosids</taxon>
        <taxon>fabids</taxon>
        <taxon>Fabales</taxon>
        <taxon>Fabaceae</taxon>
        <taxon>Papilionoideae</taxon>
        <taxon>50 kb inversion clade</taxon>
        <taxon>NPAAA clade</taxon>
        <taxon>Hologalegina</taxon>
        <taxon>IRL clade</taxon>
        <taxon>Trifolieae</taxon>
        <taxon>Trifolium</taxon>
    </lineage>
</organism>
<evidence type="ECO:0000256" key="1">
    <source>
        <dbReference type="SAM" id="MobiDB-lite"/>
    </source>
</evidence>
<feature type="domain" description="PARP1-like PADR1" evidence="2">
    <location>
        <begin position="130"/>
        <end position="169"/>
    </location>
</feature>
<sequence length="171" mass="19110">MLQDEFVAMVTSAKGEEVVAHNLFNSNYSKRFLLRQKTEKIDGKIGMLKVYHESLLWPFHSLDGGSSSNVKAKESTPQSSSKGGREHGKNAKVREDSGASTVMEEGTVVWHEVTLDLDWEKVSTDSESDLELLCALKDDLTKHVTAAELREMLDANDQDSTGSELDLRDHW</sequence>
<dbReference type="AlphaFoldDB" id="A0A392PDV7"/>
<keyword evidence="4" id="KW-1185">Reference proteome</keyword>
<protein>
    <submittedName>
        <fullName evidence="3">Poly(ADP-ribose) polymerase domain protein</fullName>
    </submittedName>
</protein>
<feature type="region of interest" description="Disordered" evidence="1">
    <location>
        <begin position="66"/>
        <end position="100"/>
    </location>
</feature>
<dbReference type="InterPro" id="IPR049296">
    <property type="entry name" value="PARP1-like_PADR1_N"/>
</dbReference>
<name>A0A392PDV7_9FABA</name>
<evidence type="ECO:0000313" key="4">
    <source>
        <dbReference type="Proteomes" id="UP000265520"/>
    </source>
</evidence>
<dbReference type="EMBL" id="LXQA010073997">
    <property type="protein sequence ID" value="MCI09817.1"/>
    <property type="molecule type" value="Genomic_DNA"/>
</dbReference>
<dbReference type="Proteomes" id="UP000265520">
    <property type="component" value="Unassembled WGS sequence"/>
</dbReference>
<feature type="compositionally biased region" description="Basic and acidic residues" evidence="1">
    <location>
        <begin position="83"/>
        <end position="97"/>
    </location>
</feature>
<evidence type="ECO:0000313" key="3">
    <source>
        <dbReference type="EMBL" id="MCI09817.1"/>
    </source>
</evidence>
<dbReference type="Gene3D" id="1.10.20.130">
    <property type="match status" value="1"/>
</dbReference>
<evidence type="ECO:0000259" key="2">
    <source>
        <dbReference type="Pfam" id="PF21728"/>
    </source>
</evidence>
<reference evidence="3 4" key="1">
    <citation type="journal article" date="2018" name="Front. Plant Sci.">
        <title>Red Clover (Trifolium pratense) and Zigzag Clover (T. medium) - A Picture of Genomic Similarities and Differences.</title>
        <authorList>
            <person name="Dluhosova J."/>
            <person name="Istvanek J."/>
            <person name="Nedelnik J."/>
            <person name="Repkova J."/>
        </authorList>
    </citation>
    <scope>NUCLEOTIDE SEQUENCE [LARGE SCALE GENOMIC DNA]</scope>
    <source>
        <strain evidence="4">cv. 10/8</strain>
        <tissue evidence="3">Leaf</tissue>
    </source>
</reference>
<feature type="compositionally biased region" description="Polar residues" evidence="1">
    <location>
        <begin position="66"/>
        <end position="82"/>
    </location>
</feature>
<proteinExistence type="predicted"/>